<dbReference type="Pfam" id="PF01553">
    <property type="entry name" value="Acyltransferase"/>
    <property type="match status" value="1"/>
</dbReference>
<organism evidence="6 7">
    <name type="scientific">Candidatus Thiodiazotropha taylori</name>
    <dbReference type="NCBI Taxonomy" id="2792791"/>
    <lineage>
        <taxon>Bacteria</taxon>
        <taxon>Pseudomonadati</taxon>
        <taxon>Pseudomonadota</taxon>
        <taxon>Gammaproteobacteria</taxon>
        <taxon>Chromatiales</taxon>
        <taxon>Sedimenticolaceae</taxon>
        <taxon>Candidatus Thiodiazotropha</taxon>
    </lineage>
</organism>
<dbReference type="PANTHER" id="PTHR10434">
    <property type="entry name" value="1-ACYL-SN-GLYCEROL-3-PHOSPHATE ACYLTRANSFERASE"/>
    <property type="match status" value="1"/>
</dbReference>
<keyword evidence="3 6" id="KW-0012">Acyltransferase</keyword>
<dbReference type="GO" id="GO:0003841">
    <property type="term" value="F:1-acylglycerol-3-phosphate O-acyltransferase activity"/>
    <property type="evidence" value="ECO:0007669"/>
    <property type="project" value="TreeGrafter"/>
</dbReference>
<keyword evidence="4" id="KW-0472">Membrane</keyword>
<keyword evidence="4" id="KW-0812">Transmembrane</keyword>
<feature type="domain" description="Phospholipid/glycerol acyltransferase" evidence="5">
    <location>
        <begin position="67"/>
        <end position="180"/>
    </location>
</feature>
<gene>
    <name evidence="6" type="ORF">KME65_14765</name>
</gene>
<reference evidence="6 7" key="1">
    <citation type="submission" date="2021-05" db="EMBL/GenBank/DDBJ databases">
        <title>Genetic and Functional Diversity in Clade A Lucinid endosymbionts from the Bahamas.</title>
        <authorList>
            <person name="Giani N.M."/>
            <person name="Engel A.S."/>
            <person name="Campbell B.J."/>
        </authorList>
    </citation>
    <scope>NUCLEOTIDE SEQUENCE [LARGE SCALE GENOMIC DNA]</scope>
    <source>
        <strain evidence="6">LUC16012Gg_MoonRockCtena</strain>
    </source>
</reference>
<name>A0A944QVP9_9GAMM</name>
<dbReference type="Proteomes" id="UP000770889">
    <property type="component" value="Unassembled WGS sequence"/>
</dbReference>
<dbReference type="PANTHER" id="PTHR10434:SF11">
    <property type="entry name" value="1-ACYL-SN-GLYCEROL-3-PHOSPHATE ACYLTRANSFERASE"/>
    <property type="match status" value="1"/>
</dbReference>
<evidence type="ECO:0000256" key="4">
    <source>
        <dbReference type="SAM" id="Phobius"/>
    </source>
</evidence>
<dbReference type="SUPFAM" id="SSF69593">
    <property type="entry name" value="Glycerol-3-phosphate (1)-acyltransferase"/>
    <property type="match status" value="1"/>
</dbReference>
<dbReference type="InterPro" id="IPR002123">
    <property type="entry name" value="Plipid/glycerol_acylTrfase"/>
</dbReference>
<evidence type="ECO:0000313" key="7">
    <source>
        <dbReference type="Proteomes" id="UP000770889"/>
    </source>
</evidence>
<dbReference type="GO" id="GO:0006654">
    <property type="term" value="P:phosphatidic acid biosynthetic process"/>
    <property type="evidence" value="ECO:0007669"/>
    <property type="project" value="TreeGrafter"/>
</dbReference>
<feature type="transmembrane region" description="Helical" evidence="4">
    <location>
        <begin position="103"/>
        <end position="120"/>
    </location>
</feature>
<accession>A0A944QVP9</accession>
<dbReference type="EMBL" id="JAHHGM010000014">
    <property type="protein sequence ID" value="MBT2990214.1"/>
    <property type="molecule type" value="Genomic_DNA"/>
</dbReference>
<dbReference type="CDD" id="cd07989">
    <property type="entry name" value="LPLAT_AGPAT-like"/>
    <property type="match status" value="1"/>
</dbReference>
<dbReference type="AlphaFoldDB" id="A0A944QVP9"/>
<evidence type="ECO:0000256" key="2">
    <source>
        <dbReference type="ARBA" id="ARBA00022679"/>
    </source>
</evidence>
<comment type="pathway">
    <text evidence="1">Lipid metabolism.</text>
</comment>
<evidence type="ECO:0000256" key="1">
    <source>
        <dbReference type="ARBA" id="ARBA00005189"/>
    </source>
</evidence>
<keyword evidence="2" id="KW-0808">Transferase</keyword>
<protein>
    <submittedName>
        <fullName evidence="6">1-acyl-sn-glycerol-3-phosphate acyltransferase</fullName>
    </submittedName>
</protein>
<sequence>MAYFFKILLLIVLVVPVSIWACSTALFNLKRAAGISAWFNRFALHSLGVEIVVEDDNGPDFEYKNCVLTLLNQTSLLDGAVGILSLPRPLIGIANIEFALLPFYGWMIMIHSFVIIRQWPRQALRTIKRMESYLSAGGNVYVSIEGRRSADRQILPYKKGPVVMALNTQGHIVPIFHEKVRDALPYGSLRVRPTRVKVHLLKAISMKGKKYRERDKIVTDLESLARKMNNNLMLSPSD</sequence>
<evidence type="ECO:0000256" key="3">
    <source>
        <dbReference type="ARBA" id="ARBA00023315"/>
    </source>
</evidence>
<keyword evidence="4" id="KW-1133">Transmembrane helix</keyword>
<evidence type="ECO:0000313" key="6">
    <source>
        <dbReference type="EMBL" id="MBT2990214.1"/>
    </source>
</evidence>
<evidence type="ECO:0000259" key="5">
    <source>
        <dbReference type="SMART" id="SM00563"/>
    </source>
</evidence>
<proteinExistence type="predicted"/>
<comment type="caution">
    <text evidence="6">The sequence shown here is derived from an EMBL/GenBank/DDBJ whole genome shotgun (WGS) entry which is preliminary data.</text>
</comment>
<dbReference type="SMART" id="SM00563">
    <property type="entry name" value="PlsC"/>
    <property type="match status" value="1"/>
</dbReference>